<keyword evidence="8" id="KW-0408">Iron</keyword>
<evidence type="ECO:0000259" key="11">
    <source>
        <dbReference type="Pfam" id="PF07992"/>
    </source>
</evidence>
<evidence type="ECO:0000256" key="9">
    <source>
        <dbReference type="ARBA" id="ARBA00023014"/>
    </source>
</evidence>
<dbReference type="Gene3D" id="3.50.50.60">
    <property type="entry name" value="FAD/NAD(P)-binding domain"/>
    <property type="match status" value="1"/>
</dbReference>
<dbReference type="EMBL" id="JAGGKS010000004">
    <property type="protein sequence ID" value="MBP1925798.1"/>
    <property type="molecule type" value="Genomic_DNA"/>
</dbReference>
<evidence type="ECO:0000256" key="3">
    <source>
        <dbReference type="ARBA" id="ARBA00011048"/>
    </source>
</evidence>
<evidence type="ECO:0000256" key="4">
    <source>
        <dbReference type="ARBA" id="ARBA00022630"/>
    </source>
</evidence>
<evidence type="ECO:0000256" key="1">
    <source>
        <dbReference type="ARBA" id="ARBA00001917"/>
    </source>
</evidence>
<dbReference type="InterPro" id="IPR051793">
    <property type="entry name" value="NADH:flavin_oxidoreductase"/>
</dbReference>
<keyword evidence="13" id="KW-1185">Reference proteome</keyword>
<keyword evidence="7" id="KW-0560">Oxidoreductase</keyword>
<accession>A0ABS4GDM5</accession>
<protein>
    <submittedName>
        <fullName evidence="12">2,4-dienoyl-CoA reductase-like NADH-dependent reductase (Old Yellow Enzyme family)/thioredoxin reductase</fullName>
    </submittedName>
</protein>
<dbReference type="SUPFAM" id="SSF51905">
    <property type="entry name" value="FAD/NAD(P)-binding domain"/>
    <property type="match status" value="1"/>
</dbReference>
<evidence type="ECO:0000256" key="2">
    <source>
        <dbReference type="ARBA" id="ARBA00001966"/>
    </source>
</evidence>
<dbReference type="PANTHER" id="PTHR42917:SF2">
    <property type="entry name" value="2,4-DIENOYL-COA REDUCTASE [(2E)-ENOYL-COA-PRODUCING]"/>
    <property type="match status" value="1"/>
</dbReference>
<dbReference type="RefSeq" id="WP_209511540.1">
    <property type="nucleotide sequence ID" value="NZ_JAGGKS010000004.1"/>
</dbReference>
<evidence type="ECO:0000259" key="10">
    <source>
        <dbReference type="Pfam" id="PF00724"/>
    </source>
</evidence>
<evidence type="ECO:0000256" key="6">
    <source>
        <dbReference type="ARBA" id="ARBA00022723"/>
    </source>
</evidence>
<dbReference type="Pfam" id="PF07992">
    <property type="entry name" value="Pyr_redox_2"/>
    <property type="match status" value="1"/>
</dbReference>
<dbReference type="Gene3D" id="3.40.50.720">
    <property type="entry name" value="NAD(P)-binding Rossmann-like Domain"/>
    <property type="match status" value="1"/>
</dbReference>
<organism evidence="12 13">
    <name type="scientific">Sedimentibacter acidaminivorans</name>
    <dbReference type="NCBI Taxonomy" id="913099"/>
    <lineage>
        <taxon>Bacteria</taxon>
        <taxon>Bacillati</taxon>
        <taxon>Bacillota</taxon>
        <taxon>Tissierellia</taxon>
        <taxon>Sedimentibacter</taxon>
    </lineage>
</organism>
<comment type="caution">
    <text evidence="12">The sequence shown here is derived from an EMBL/GenBank/DDBJ whole genome shotgun (WGS) entry which is preliminary data.</text>
</comment>
<evidence type="ECO:0000256" key="8">
    <source>
        <dbReference type="ARBA" id="ARBA00023004"/>
    </source>
</evidence>
<dbReference type="PANTHER" id="PTHR42917">
    <property type="entry name" value="2,4-DIENOYL-COA REDUCTASE"/>
    <property type="match status" value="1"/>
</dbReference>
<sequence>MNKKYQNLMSPIRIGKHMIKNRIIAAPVTLHSASNGETYPNESAMDFFVQRARAGAGIVVCAGAKLLPVKDDGEHAGWDLYKHNSMNSLAELAERIHFYGAKASMELIGIFDDGYVASEGGLLMDMVTSGREIPISEMMRYKEGYAHCAEMLMNLGFDGILLHFGHSIPIAQFLSPLTNKRTDKYGGSFENRMRYLVEILEAIREKVGNNMIIEIRMSANEFKEGGIDLEEGLKIAEVFQEYADIVQASCGMITPDLMCRTHPCDFLPPNPNVYLAESFKKSGRIKSLVTAIGAIGSFEDAENIIASGKADFIAMSRALIADPNLIPKSLVGNAEDVVVPCIKCMRCHDSAVYGHFFQCSVNPTIGLMHRLDSMIKPSTEKKRVAVVGGGPSGMYAALTASKRGHDVTLYEKTNSLGGTLKFATKVDFKYSLAKFMNYLISQVEKSSIKICLQYEATPEQIRLKGYDVVISSVGAEPLVPPIPGIENCIHATESYGKEDRLGNNVVVIGGGQVGCETSLHLARLGKQVTVVEMRKELAPDASITHRGDIMAEIAKEANFKQLTEAKCTSVGKESVTYEKEGKNHMLTADSIILAAGMKPNTVLSDSFAGTSDSYWATGDCVKARTVEMAVREGYFAGINI</sequence>
<evidence type="ECO:0000313" key="12">
    <source>
        <dbReference type="EMBL" id="MBP1925798.1"/>
    </source>
</evidence>
<dbReference type="CDD" id="cd02803">
    <property type="entry name" value="OYE_like_FMN_family"/>
    <property type="match status" value="1"/>
</dbReference>
<comment type="cofactor">
    <cofactor evidence="2">
        <name>[4Fe-4S] cluster</name>
        <dbReference type="ChEBI" id="CHEBI:49883"/>
    </cofactor>
</comment>
<comment type="cofactor">
    <cofactor evidence="1">
        <name>FMN</name>
        <dbReference type="ChEBI" id="CHEBI:58210"/>
    </cofactor>
</comment>
<dbReference type="InterPro" id="IPR013785">
    <property type="entry name" value="Aldolase_TIM"/>
</dbReference>
<dbReference type="Pfam" id="PF00724">
    <property type="entry name" value="Oxidored_FMN"/>
    <property type="match status" value="1"/>
</dbReference>
<keyword evidence="6" id="KW-0479">Metal-binding</keyword>
<dbReference type="Proteomes" id="UP001519342">
    <property type="component" value="Unassembled WGS sequence"/>
</dbReference>
<evidence type="ECO:0000313" key="13">
    <source>
        <dbReference type="Proteomes" id="UP001519342"/>
    </source>
</evidence>
<proteinExistence type="inferred from homology"/>
<dbReference type="Gene3D" id="3.20.20.70">
    <property type="entry name" value="Aldolase class I"/>
    <property type="match status" value="1"/>
</dbReference>
<reference evidence="12 13" key="1">
    <citation type="submission" date="2021-03" db="EMBL/GenBank/DDBJ databases">
        <title>Genomic Encyclopedia of Type Strains, Phase IV (KMG-IV): sequencing the most valuable type-strain genomes for metagenomic binning, comparative biology and taxonomic classification.</title>
        <authorList>
            <person name="Goeker M."/>
        </authorList>
    </citation>
    <scope>NUCLEOTIDE SEQUENCE [LARGE SCALE GENOMIC DNA]</scope>
    <source>
        <strain evidence="12 13">DSM 24004</strain>
    </source>
</reference>
<feature type="domain" description="NADH:flavin oxidoreductase/NADH oxidase N-terminal" evidence="10">
    <location>
        <begin position="8"/>
        <end position="328"/>
    </location>
</feature>
<keyword evidence="9" id="KW-0411">Iron-sulfur</keyword>
<dbReference type="InterPro" id="IPR023753">
    <property type="entry name" value="FAD/NAD-binding_dom"/>
</dbReference>
<dbReference type="InterPro" id="IPR036188">
    <property type="entry name" value="FAD/NAD-bd_sf"/>
</dbReference>
<feature type="domain" description="FAD/NAD(P)-binding" evidence="11">
    <location>
        <begin position="383"/>
        <end position="604"/>
    </location>
</feature>
<evidence type="ECO:0000256" key="7">
    <source>
        <dbReference type="ARBA" id="ARBA00023002"/>
    </source>
</evidence>
<dbReference type="InterPro" id="IPR001155">
    <property type="entry name" value="OxRdtase_FMN_N"/>
</dbReference>
<keyword evidence="4" id="KW-0285">Flavoprotein</keyword>
<gene>
    <name evidence="12" type="ORF">J2Z76_001659</name>
</gene>
<keyword evidence="5" id="KW-0288">FMN</keyword>
<dbReference type="SUPFAM" id="SSF51395">
    <property type="entry name" value="FMN-linked oxidoreductases"/>
    <property type="match status" value="1"/>
</dbReference>
<comment type="similarity">
    <text evidence="3">In the N-terminal section; belongs to the NADH:flavin oxidoreductase/NADH oxidase family.</text>
</comment>
<name>A0ABS4GDM5_9FIRM</name>
<dbReference type="PRINTS" id="PR00368">
    <property type="entry name" value="FADPNR"/>
</dbReference>
<evidence type="ECO:0000256" key="5">
    <source>
        <dbReference type="ARBA" id="ARBA00022643"/>
    </source>
</evidence>